<evidence type="ECO:0000256" key="12">
    <source>
        <dbReference type="SAM" id="Phobius"/>
    </source>
</evidence>
<evidence type="ECO:0000256" key="3">
    <source>
        <dbReference type="ARBA" id="ARBA00022553"/>
    </source>
</evidence>
<dbReference type="InterPro" id="IPR000276">
    <property type="entry name" value="GPCR_Rhodpsn"/>
</dbReference>
<feature type="transmembrane region" description="Helical" evidence="12">
    <location>
        <begin position="41"/>
        <end position="66"/>
    </location>
</feature>
<dbReference type="InterPro" id="IPR017452">
    <property type="entry name" value="GPCR_Rhodpsn_7TM"/>
</dbReference>
<keyword evidence="5 12" id="KW-1133">Transmembrane helix</keyword>
<comment type="function">
    <text evidence="1">Visual pigments are the light-absorbing molecules that mediate vision. They consist of an apoprotein, opsin, covalently linked to cis-retinal.</text>
</comment>
<keyword evidence="8 11" id="KW-0675">Receptor</keyword>
<proteinExistence type="inferred from homology"/>
<evidence type="ECO:0000256" key="6">
    <source>
        <dbReference type="ARBA" id="ARBA00023040"/>
    </source>
</evidence>
<name>A0A8C1ISP0_CYPCA</name>
<keyword evidence="4 11" id="KW-0812">Transmembrane</keyword>
<organism evidence="14 15">
    <name type="scientific">Cyprinus carpio</name>
    <name type="common">Common carp</name>
    <dbReference type="NCBI Taxonomy" id="7962"/>
    <lineage>
        <taxon>Eukaryota</taxon>
        <taxon>Metazoa</taxon>
        <taxon>Chordata</taxon>
        <taxon>Craniata</taxon>
        <taxon>Vertebrata</taxon>
        <taxon>Euteleostomi</taxon>
        <taxon>Actinopterygii</taxon>
        <taxon>Neopterygii</taxon>
        <taxon>Teleostei</taxon>
        <taxon>Ostariophysi</taxon>
        <taxon>Cypriniformes</taxon>
        <taxon>Cyprinidae</taxon>
        <taxon>Cyprininae</taxon>
        <taxon>Cyprinus</taxon>
    </lineage>
</organism>
<protein>
    <recommendedName>
        <fullName evidence="13">G-protein coupled receptors family 1 profile domain-containing protein</fullName>
    </recommendedName>
</protein>
<reference evidence="14" key="1">
    <citation type="submission" date="2025-08" db="UniProtKB">
        <authorList>
            <consortium name="Ensembl"/>
        </authorList>
    </citation>
    <scope>IDENTIFICATION</scope>
</reference>
<dbReference type="PANTHER" id="PTHR24240">
    <property type="entry name" value="OPSIN"/>
    <property type="match status" value="1"/>
</dbReference>
<evidence type="ECO:0000256" key="9">
    <source>
        <dbReference type="ARBA" id="ARBA00023224"/>
    </source>
</evidence>
<keyword evidence="10" id="KW-0844">Vision</keyword>
<comment type="subcellular location">
    <subcellularLocation>
        <location evidence="2">Membrane</location>
        <topology evidence="2">Multi-pass membrane protein</topology>
    </subcellularLocation>
</comment>
<keyword evidence="9 11" id="KW-0807">Transducer</keyword>
<dbReference type="InterPro" id="IPR000378">
    <property type="entry name" value="Opsin_red/grn"/>
</dbReference>
<dbReference type="GO" id="GO:0007602">
    <property type="term" value="P:phototransduction"/>
    <property type="evidence" value="ECO:0007669"/>
    <property type="project" value="InterPro"/>
</dbReference>
<evidence type="ECO:0000256" key="8">
    <source>
        <dbReference type="ARBA" id="ARBA00023170"/>
    </source>
</evidence>
<dbReference type="PROSITE" id="PS50262">
    <property type="entry name" value="G_PROTEIN_RECEP_F1_2"/>
    <property type="match status" value="1"/>
</dbReference>
<evidence type="ECO:0000256" key="4">
    <source>
        <dbReference type="ARBA" id="ARBA00022692"/>
    </source>
</evidence>
<feature type="transmembrane region" description="Helical" evidence="12">
    <location>
        <begin position="253"/>
        <end position="277"/>
    </location>
</feature>
<dbReference type="Gene3D" id="1.20.1070.10">
    <property type="entry name" value="Rhodopsin 7-helix transmembrane proteins"/>
    <property type="match status" value="2"/>
</dbReference>
<dbReference type="AlphaFoldDB" id="A0A8C1ISP0"/>
<keyword evidence="6 11" id="KW-0297">G-protein coupled receptor</keyword>
<dbReference type="GO" id="GO:0004930">
    <property type="term" value="F:G protein-coupled receptor activity"/>
    <property type="evidence" value="ECO:0007669"/>
    <property type="project" value="UniProtKB-KW"/>
</dbReference>
<keyword evidence="10" id="KW-0716">Sensory transduction</keyword>
<evidence type="ECO:0000256" key="11">
    <source>
        <dbReference type="RuleBase" id="RU000688"/>
    </source>
</evidence>
<dbReference type="PRINTS" id="PR00575">
    <property type="entry name" value="OPSINREDGRN"/>
</dbReference>
<evidence type="ECO:0000259" key="13">
    <source>
        <dbReference type="PROSITE" id="PS50262"/>
    </source>
</evidence>
<evidence type="ECO:0000256" key="2">
    <source>
        <dbReference type="ARBA" id="ARBA00004141"/>
    </source>
</evidence>
<dbReference type="SUPFAM" id="SSF81321">
    <property type="entry name" value="Family A G protein-coupled receptor-like"/>
    <property type="match status" value="1"/>
</dbReference>
<accession>A0A8C1ISP0</accession>
<keyword evidence="3" id="KW-0597">Phosphoprotein</keyword>
<reference evidence="14" key="2">
    <citation type="submission" date="2025-09" db="UniProtKB">
        <authorList>
            <consortium name="Ensembl"/>
        </authorList>
    </citation>
    <scope>IDENTIFICATION</scope>
</reference>
<dbReference type="GO" id="GO:0016020">
    <property type="term" value="C:membrane"/>
    <property type="evidence" value="ECO:0007669"/>
    <property type="project" value="UniProtKB-SubCell"/>
</dbReference>
<evidence type="ECO:0000256" key="7">
    <source>
        <dbReference type="ARBA" id="ARBA00023136"/>
    </source>
</evidence>
<evidence type="ECO:0000313" key="14">
    <source>
        <dbReference type="Ensembl" id="ENSCCRP00010021757.1"/>
    </source>
</evidence>
<keyword evidence="7 12" id="KW-0472">Membrane</keyword>
<evidence type="ECO:0000256" key="5">
    <source>
        <dbReference type="ARBA" id="ARBA00022989"/>
    </source>
</evidence>
<dbReference type="PROSITE" id="PS00237">
    <property type="entry name" value="G_PROTEIN_RECEP_F1_1"/>
    <property type="match status" value="1"/>
</dbReference>
<comment type="similarity">
    <text evidence="11">Belongs to the G-protein coupled receptor 1 family.</text>
</comment>
<dbReference type="PRINTS" id="PR00237">
    <property type="entry name" value="GPCRRHODOPSN"/>
</dbReference>
<feature type="domain" description="G-protein coupled receptors family 1 profile" evidence="13">
    <location>
        <begin position="60"/>
        <end position="274"/>
    </location>
</feature>
<dbReference type="InterPro" id="IPR050125">
    <property type="entry name" value="GPCR_opsins"/>
</dbReference>
<dbReference type="GO" id="GO:0007601">
    <property type="term" value="P:visual perception"/>
    <property type="evidence" value="ECO:0007669"/>
    <property type="project" value="UniProtKB-KW"/>
</dbReference>
<dbReference type="Ensembl" id="ENSCCRT00010023802.1">
    <property type="protein sequence ID" value="ENSCCRP00010021757.1"/>
    <property type="gene ID" value="ENSCCRG00010008698.1"/>
</dbReference>
<feature type="transmembrane region" description="Helical" evidence="12">
    <location>
        <begin position="225"/>
        <end position="247"/>
    </location>
</feature>
<evidence type="ECO:0000313" key="15">
    <source>
        <dbReference type="Proteomes" id="UP000694427"/>
    </source>
</evidence>
<sequence>MPYVTAHYAIFAARRKGDETTRETMFVYTKSNNTKEPARRWVYNVATVWMFFVVIASTFTNGLVLVATAKFKKLRHPLNWILVDLALADLGETLLASTISVINQIIGYFILRHPILIRITQSIGITGLRSLTVISWERWVVVCKPFGNVKFDAKWASAGIIFSWVWAAFWCSPPIFGWSRFWPHGLKTLMSSVETGCKILFQFVAQQQKDSESTQKAEKEVSRMVVVMILAYCVFWGPYTFFARFAAANPGYAFHPLAAAMPAYFATIYNNIIYVFMNRQFRVCIMQLFGKKVDDGSQVSTSKTEVSSVAPA</sequence>
<evidence type="ECO:0000256" key="10">
    <source>
        <dbReference type="ARBA" id="ARBA00023305"/>
    </source>
</evidence>
<dbReference type="Pfam" id="PF00001">
    <property type="entry name" value="7tm_1"/>
    <property type="match status" value="1"/>
</dbReference>
<evidence type="ECO:0000256" key="1">
    <source>
        <dbReference type="ARBA" id="ARBA00002881"/>
    </source>
</evidence>
<dbReference type="Proteomes" id="UP000694427">
    <property type="component" value="Unplaced"/>
</dbReference>
<keyword evidence="15" id="KW-1185">Reference proteome</keyword>